<organism evidence="1 2">
    <name type="scientific">Clostridium neuense</name>
    <dbReference type="NCBI Taxonomy" id="1728934"/>
    <lineage>
        <taxon>Bacteria</taxon>
        <taxon>Bacillati</taxon>
        <taxon>Bacillota</taxon>
        <taxon>Clostridia</taxon>
        <taxon>Eubacteriales</taxon>
        <taxon>Clostridiaceae</taxon>
        <taxon>Clostridium</taxon>
    </lineage>
</organism>
<reference evidence="1 2" key="1">
    <citation type="submission" date="2024-11" db="EMBL/GenBank/DDBJ databases">
        <authorList>
            <person name="Heng Y.C."/>
            <person name="Lim A.C.H."/>
            <person name="Lee J.K.Y."/>
            <person name="Kittelmann S."/>
        </authorList>
    </citation>
    <scope>NUCLEOTIDE SEQUENCE [LARGE SCALE GENOMIC DNA]</scope>
    <source>
        <strain evidence="1 2">WILCCON 0114</strain>
    </source>
</reference>
<dbReference type="RefSeq" id="WP_406788606.1">
    <property type="nucleotide sequence ID" value="NZ_JBJIAA010000013.1"/>
</dbReference>
<comment type="caution">
    <text evidence="1">The sequence shown here is derived from an EMBL/GenBank/DDBJ whole genome shotgun (WGS) entry which is preliminary data.</text>
</comment>
<dbReference type="Proteomes" id="UP001623592">
    <property type="component" value="Unassembled WGS sequence"/>
</dbReference>
<proteinExistence type="predicted"/>
<dbReference type="EMBL" id="JBJIAA010000013">
    <property type="protein sequence ID" value="MFL0251956.1"/>
    <property type="molecule type" value="Genomic_DNA"/>
</dbReference>
<keyword evidence="2" id="KW-1185">Reference proteome</keyword>
<evidence type="ECO:0000313" key="1">
    <source>
        <dbReference type="EMBL" id="MFL0251956.1"/>
    </source>
</evidence>
<dbReference type="Gene3D" id="1.20.1290.10">
    <property type="entry name" value="AhpD-like"/>
    <property type="match status" value="1"/>
</dbReference>
<sequence>MAKITFSQNGNSPFERLLGHNNFILKNWSSLEECFFSSTTFAPKLKEEVRRTLAFNNGCKYCMAKGSPSSEIADSKILIAVKIADIISKNQPIDDECFNNLRTEFNDSEISELIAFICFITASQKFGALLNLEPSCPI</sequence>
<dbReference type="SUPFAM" id="SSF69118">
    <property type="entry name" value="AhpD-like"/>
    <property type="match status" value="1"/>
</dbReference>
<evidence type="ECO:0000313" key="2">
    <source>
        <dbReference type="Proteomes" id="UP001623592"/>
    </source>
</evidence>
<name>A0ABW8TI97_9CLOT</name>
<dbReference type="InterPro" id="IPR029032">
    <property type="entry name" value="AhpD-like"/>
</dbReference>
<accession>A0ABW8TI97</accession>
<protein>
    <submittedName>
        <fullName evidence="1">Carboxymuconolactone decarboxylase family protein</fullName>
    </submittedName>
</protein>
<gene>
    <name evidence="1" type="ORF">ACJDT4_16170</name>
</gene>